<dbReference type="PROSITE" id="PS00198">
    <property type="entry name" value="4FE4S_FER_1"/>
    <property type="match status" value="1"/>
</dbReference>
<protein>
    <recommendedName>
        <fullName evidence="1">4Fe-4S ferredoxin-type domain-containing protein</fullName>
    </recommendedName>
</protein>
<dbReference type="Pfam" id="PF00037">
    <property type="entry name" value="Fer4"/>
    <property type="match status" value="1"/>
</dbReference>
<dbReference type="EMBL" id="BART01039158">
    <property type="protein sequence ID" value="GAH11203.1"/>
    <property type="molecule type" value="Genomic_DNA"/>
</dbReference>
<comment type="caution">
    <text evidence="2">The sequence shown here is derived from an EMBL/GenBank/DDBJ whole genome shotgun (WGS) entry which is preliminary data.</text>
</comment>
<reference evidence="2" key="1">
    <citation type="journal article" date="2014" name="Front. Microbiol.">
        <title>High frequency of phylogenetically diverse reductive dehalogenase-homologous genes in deep subseafloor sedimentary metagenomes.</title>
        <authorList>
            <person name="Kawai M."/>
            <person name="Futagami T."/>
            <person name="Toyoda A."/>
            <person name="Takaki Y."/>
            <person name="Nishi S."/>
            <person name="Hori S."/>
            <person name="Arai W."/>
            <person name="Tsubouchi T."/>
            <person name="Morono Y."/>
            <person name="Uchiyama I."/>
            <person name="Ito T."/>
            <person name="Fujiyama A."/>
            <person name="Inagaki F."/>
            <person name="Takami H."/>
        </authorList>
    </citation>
    <scope>NUCLEOTIDE SEQUENCE</scope>
    <source>
        <strain evidence="2">Expedition CK06-06</strain>
    </source>
</reference>
<dbReference type="PROSITE" id="PS51379">
    <property type="entry name" value="4FE4S_FER_2"/>
    <property type="match status" value="1"/>
</dbReference>
<feature type="non-terminal residue" evidence="2">
    <location>
        <position position="1"/>
    </location>
</feature>
<dbReference type="InterPro" id="IPR017900">
    <property type="entry name" value="4Fe4S_Fe_S_CS"/>
</dbReference>
<dbReference type="Gene3D" id="3.30.70.20">
    <property type="match status" value="1"/>
</dbReference>
<dbReference type="InterPro" id="IPR017896">
    <property type="entry name" value="4Fe4S_Fe-S-bd"/>
</dbReference>
<evidence type="ECO:0000259" key="1">
    <source>
        <dbReference type="PROSITE" id="PS51379"/>
    </source>
</evidence>
<name>X1ERD7_9ZZZZ</name>
<sequence length="107" mass="12259">IEGQPGNFTVTLKKRPRYIDEEKCTSCALCVNNCPVRNIIYTEPEKEELKLSDGDLKRVRVIINNYKDKKGTLVPILQDISSQFSSQYFDNTRSAFDMAGSTQTDRY</sequence>
<gene>
    <name evidence="2" type="ORF">S01H4_64520</name>
</gene>
<dbReference type="AlphaFoldDB" id="X1ERD7"/>
<accession>X1ERD7</accession>
<feature type="domain" description="4Fe-4S ferredoxin-type" evidence="1">
    <location>
        <begin position="14"/>
        <end position="45"/>
    </location>
</feature>
<dbReference type="SUPFAM" id="SSF54862">
    <property type="entry name" value="4Fe-4S ferredoxins"/>
    <property type="match status" value="1"/>
</dbReference>
<evidence type="ECO:0000313" key="2">
    <source>
        <dbReference type="EMBL" id="GAH11203.1"/>
    </source>
</evidence>
<organism evidence="2">
    <name type="scientific">marine sediment metagenome</name>
    <dbReference type="NCBI Taxonomy" id="412755"/>
    <lineage>
        <taxon>unclassified sequences</taxon>
        <taxon>metagenomes</taxon>
        <taxon>ecological metagenomes</taxon>
    </lineage>
</organism>
<proteinExistence type="predicted"/>